<dbReference type="EMBL" id="AZHB01000028">
    <property type="protein sequence ID" value="OAA54654.1"/>
    <property type="molecule type" value="Genomic_DNA"/>
</dbReference>
<comment type="caution">
    <text evidence="10">The sequence shown here is derived from an EMBL/GenBank/DDBJ whole genome shotgun (WGS) entry which is preliminary data.</text>
</comment>
<dbReference type="InterPro" id="IPR025279">
    <property type="entry name" value="NST1"/>
</dbReference>
<dbReference type="GO" id="GO:0005737">
    <property type="term" value="C:cytoplasm"/>
    <property type="evidence" value="ECO:0007669"/>
    <property type="project" value="UniProtKB-SubCell"/>
</dbReference>
<comment type="similarity">
    <text evidence="3 8">Belongs to the NST1 family.</text>
</comment>
<gene>
    <name evidence="10" type="ORF">ISF_08255</name>
</gene>
<organism evidence="10 11">
    <name type="scientific">Cordyceps fumosorosea (strain ARSEF 2679)</name>
    <name type="common">Isaria fumosorosea</name>
    <dbReference type="NCBI Taxonomy" id="1081104"/>
    <lineage>
        <taxon>Eukaryota</taxon>
        <taxon>Fungi</taxon>
        <taxon>Dikarya</taxon>
        <taxon>Ascomycota</taxon>
        <taxon>Pezizomycotina</taxon>
        <taxon>Sordariomycetes</taxon>
        <taxon>Hypocreomycetidae</taxon>
        <taxon>Hypocreales</taxon>
        <taxon>Cordycipitaceae</taxon>
        <taxon>Cordyceps</taxon>
    </lineage>
</organism>
<keyword evidence="7 8" id="KW-0175">Coiled coil</keyword>
<feature type="compositionally biased region" description="Basic and acidic residues" evidence="9">
    <location>
        <begin position="597"/>
        <end position="621"/>
    </location>
</feature>
<feature type="compositionally biased region" description="Pro residues" evidence="9">
    <location>
        <begin position="763"/>
        <end position="772"/>
    </location>
</feature>
<feature type="compositionally biased region" description="Basic and acidic residues" evidence="9">
    <location>
        <begin position="441"/>
        <end position="450"/>
    </location>
</feature>
<evidence type="ECO:0000256" key="8">
    <source>
        <dbReference type="RuleBase" id="RU049441"/>
    </source>
</evidence>
<feature type="compositionally biased region" description="Basic and acidic residues" evidence="9">
    <location>
        <begin position="1004"/>
        <end position="1014"/>
    </location>
</feature>
<evidence type="ECO:0000256" key="2">
    <source>
        <dbReference type="ARBA" id="ARBA00004496"/>
    </source>
</evidence>
<feature type="compositionally biased region" description="Low complexity" evidence="9">
    <location>
        <begin position="458"/>
        <end position="467"/>
    </location>
</feature>
<dbReference type="STRING" id="1081104.A0A167MQU2"/>
<dbReference type="PANTHER" id="PTHR31780:SF10">
    <property type="entry name" value="LD36051P"/>
    <property type="match status" value="1"/>
</dbReference>
<feature type="region of interest" description="Disordered" evidence="9">
    <location>
        <begin position="333"/>
        <end position="371"/>
    </location>
</feature>
<feature type="compositionally biased region" description="Polar residues" evidence="9">
    <location>
        <begin position="1066"/>
        <end position="1076"/>
    </location>
</feature>
<feature type="region of interest" description="Disordered" evidence="9">
    <location>
        <begin position="441"/>
        <end position="511"/>
    </location>
</feature>
<comment type="function">
    <text evidence="1 8">May act as a negative regulator of salt tolerance.</text>
</comment>
<dbReference type="PANTHER" id="PTHR31780">
    <property type="entry name" value="STRESS RESPONSE PROTEIN NST1-RELATED"/>
    <property type="match status" value="1"/>
</dbReference>
<evidence type="ECO:0000256" key="3">
    <source>
        <dbReference type="ARBA" id="ARBA00007112"/>
    </source>
</evidence>
<keyword evidence="11" id="KW-1185">Reference proteome</keyword>
<feature type="compositionally biased region" description="Low complexity" evidence="9">
    <location>
        <begin position="96"/>
        <end position="115"/>
    </location>
</feature>
<feature type="region of interest" description="Disordered" evidence="9">
    <location>
        <begin position="803"/>
        <end position="847"/>
    </location>
</feature>
<feature type="compositionally biased region" description="Acidic residues" evidence="9">
    <location>
        <begin position="339"/>
        <end position="371"/>
    </location>
</feature>
<evidence type="ECO:0000256" key="6">
    <source>
        <dbReference type="ARBA" id="ARBA00023016"/>
    </source>
</evidence>
<evidence type="ECO:0000256" key="7">
    <source>
        <dbReference type="ARBA" id="ARBA00023054"/>
    </source>
</evidence>
<dbReference type="RefSeq" id="XP_018700940.1">
    <property type="nucleotide sequence ID" value="XM_018851858.1"/>
</dbReference>
<dbReference type="Pfam" id="PF13945">
    <property type="entry name" value="NST1"/>
    <property type="match status" value="1"/>
</dbReference>
<dbReference type="AlphaFoldDB" id="A0A167MQU2"/>
<proteinExistence type="inferred from homology"/>
<feature type="region of interest" description="Disordered" evidence="9">
    <location>
        <begin position="565"/>
        <end position="789"/>
    </location>
</feature>
<feature type="compositionally biased region" description="Basic residues" evidence="9">
    <location>
        <begin position="579"/>
        <end position="589"/>
    </location>
</feature>
<feature type="compositionally biased region" description="Polar residues" evidence="9">
    <location>
        <begin position="38"/>
        <end position="50"/>
    </location>
</feature>
<feature type="region of interest" description="Disordered" evidence="9">
    <location>
        <begin position="1"/>
        <end position="225"/>
    </location>
</feature>
<evidence type="ECO:0000313" key="10">
    <source>
        <dbReference type="EMBL" id="OAA54654.1"/>
    </source>
</evidence>
<evidence type="ECO:0000256" key="9">
    <source>
        <dbReference type="SAM" id="MobiDB-lite"/>
    </source>
</evidence>
<evidence type="ECO:0000256" key="4">
    <source>
        <dbReference type="ARBA" id="ARBA00020733"/>
    </source>
</evidence>
<name>A0A167MQU2_CORFA</name>
<comment type="subcellular location">
    <subcellularLocation>
        <location evidence="2 8">Cytoplasm</location>
    </subcellularLocation>
</comment>
<feature type="compositionally biased region" description="Low complexity" evidence="9">
    <location>
        <begin position="987"/>
        <end position="998"/>
    </location>
</feature>
<evidence type="ECO:0000256" key="1">
    <source>
        <dbReference type="ARBA" id="ARBA00002545"/>
    </source>
</evidence>
<feature type="compositionally biased region" description="Low complexity" evidence="9">
    <location>
        <begin position="826"/>
        <end position="835"/>
    </location>
</feature>
<feature type="compositionally biased region" description="Basic and acidic residues" evidence="9">
    <location>
        <begin position="214"/>
        <end position="225"/>
    </location>
</feature>
<sequence length="1251" mass="136124">MPANTQKPADPSPASPRNTAKYTNKDGSKFITVPKGADSSSQPATPTLPATNDHRLATQHHPGTSNATARDDDDDNASGAAPSVNRKKQKRRQKAAAKAAAENAVNGHASAAQGHAHVHAHTHGHARALRHVATNIPPPPPPPQHADLVATDDEDDLSYPPPGQPLQHDLGTSASSKSRKNRKKKKKNAAPEPDDDLSPPPPLPAEPARGPGMSRDKIWSTNNHEERERIKEFWLGLGEDERKSLVKVEKDAVLRKMKEQQKHTCSCAVCGRKRNAIEEELEGLYDAYYVELEQFANQGESPPLMSASRHYTMQSTRSLPAAYGTHPTLESRGRIVDPAAEDEDEDDEEEIEEVYSEEEVDDDEYSDEEPPEAFNAAHDRDVADFLTFGNSLQVKGTKLLDTLLRAYGNMELGGILTVADDLLKNDGKRFIEMMEQLAERRMAREEDARQHFPRGLSHPNAAYAAPHNHPPPEEEEYEDEDDEEDDYEDSQDDEYDDEEVYSSSSAMPSAYHTEHILQDQMTEAQRMEEGRRMFQIFAARMFEQRVLSAYKEKVAKERQQKLLEELEEESRQEDEQKAKKAKNAQKKKDKAAQRKQALAEEKARKEAEKAAEDAARIEAEQNRVAQQKQKADEKRRLKEAQRKAEEEARLRKEAERLRKIHEQKEKQADQERKAREAKEREKKAKEEQRIRDKEAREQKEREAQERKEKQERDKKDKEARAAKAQREAQEASEAKARAKAASVAAGLVPPQIQLAKRGQPPQQQQPPQPAPVPATTVLPHHPLNPASFVSPKVSVATPVLPKSAVPTPARQRAPSQQQDVAFATASPSLSPRSSSATHISPGSIGQERKLSFGAGAGVPFSVSPPSMPPTSMLSAAFHSNPIGMQPPPGLPNHAPPGFPSRHPNEPVFPSFRSSPGSMMMAPPGMNGLASRGMPPGGPIGPPGFHQPIGDQFPIGPGYNGMPKDVPPQTHTRQGSGAFDAIGSAAMPIGRPAPIGRPGSTSRGRPTDGDDDTKHLGSSVLVEDDEPLQPDLNPGSLRSQPPGPRPPVFATSPFMDNGFSRGGHNLWTPTPAVTNGQHFPPPGFGNPGWGVPPPGMSPGGFNAGSPVAGGMRSVSQAASRHIAIRHMLCTACKTLVGGPDSLESFVELGALRNHVEGQSNDPTITAQELLNLCDTEGNASNGGGTFDVILHENGTHGVRWMPDAPAVAPTPSTATLDALIAGTFRQPVVGAPPGEIGSPLMGFSAASSMRGI</sequence>
<feature type="region of interest" description="Disordered" evidence="9">
    <location>
        <begin position="983"/>
        <end position="1100"/>
    </location>
</feature>
<feature type="compositionally biased region" description="Basic and acidic residues" evidence="9">
    <location>
        <begin position="629"/>
        <end position="736"/>
    </location>
</feature>
<feature type="compositionally biased region" description="Basic residues" evidence="9">
    <location>
        <begin position="116"/>
        <end position="130"/>
    </location>
</feature>
<evidence type="ECO:0000313" key="11">
    <source>
        <dbReference type="Proteomes" id="UP000076744"/>
    </source>
</evidence>
<dbReference type="InterPro" id="IPR051195">
    <property type="entry name" value="Fungal_stress_NST1"/>
</dbReference>
<feature type="compositionally biased region" description="Acidic residues" evidence="9">
    <location>
        <begin position="473"/>
        <end position="500"/>
    </location>
</feature>
<dbReference type="OrthoDB" id="21629at2759"/>
<dbReference type="Proteomes" id="UP000076744">
    <property type="component" value="Unassembled WGS sequence"/>
</dbReference>
<accession>A0A167MQU2</accession>
<dbReference type="GeneID" id="30024547"/>
<feature type="compositionally biased region" description="Basic residues" evidence="9">
    <location>
        <begin position="177"/>
        <end position="188"/>
    </location>
</feature>
<keyword evidence="5 8" id="KW-0963">Cytoplasm</keyword>
<reference evidence="10 11" key="1">
    <citation type="journal article" date="2016" name="Genome Biol. Evol.">
        <title>Divergent and convergent evolution of fungal pathogenicity.</title>
        <authorList>
            <person name="Shang Y."/>
            <person name="Xiao G."/>
            <person name="Zheng P."/>
            <person name="Cen K."/>
            <person name="Zhan S."/>
            <person name="Wang C."/>
        </authorList>
    </citation>
    <scope>NUCLEOTIDE SEQUENCE [LARGE SCALE GENOMIC DNA]</scope>
    <source>
        <strain evidence="10 11">ARSEF 2679</strain>
    </source>
</reference>
<feature type="compositionally biased region" description="Basic residues" evidence="9">
    <location>
        <begin position="85"/>
        <end position="95"/>
    </location>
</feature>
<feature type="compositionally biased region" description="Pro residues" evidence="9">
    <location>
        <begin position="884"/>
        <end position="898"/>
    </location>
</feature>
<protein>
    <recommendedName>
        <fullName evidence="4 8">Stress response protein NST1</fullName>
    </recommendedName>
</protein>
<evidence type="ECO:0000256" key="5">
    <source>
        <dbReference type="ARBA" id="ARBA00022490"/>
    </source>
</evidence>
<feature type="compositionally biased region" description="Pro residues" evidence="9">
    <location>
        <begin position="1078"/>
        <end position="1095"/>
    </location>
</feature>
<feature type="region of interest" description="Disordered" evidence="9">
    <location>
        <begin position="871"/>
        <end position="918"/>
    </location>
</feature>
<keyword evidence="6 8" id="KW-0346">Stress response</keyword>